<reference evidence="1" key="1">
    <citation type="submission" date="2024-01" db="EMBL/GenBank/DDBJ databases">
        <authorList>
            <person name="Webb A."/>
        </authorList>
    </citation>
    <scope>NUCLEOTIDE SEQUENCE</scope>
    <source>
        <strain evidence="1">Pm1</strain>
    </source>
</reference>
<evidence type="ECO:0000313" key="1">
    <source>
        <dbReference type="EMBL" id="CAK7919354.1"/>
    </source>
</evidence>
<protein>
    <submittedName>
        <fullName evidence="1">Uncharacterized protein</fullName>
    </submittedName>
</protein>
<organism evidence="1 2">
    <name type="scientific">Peronospora matthiolae</name>
    <dbReference type="NCBI Taxonomy" id="2874970"/>
    <lineage>
        <taxon>Eukaryota</taxon>
        <taxon>Sar</taxon>
        <taxon>Stramenopiles</taxon>
        <taxon>Oomycota</taxon>
        <taxon>Peronosporomycetes</taxon>
        <taxon>Peronosporales</taxon>
        <taxon>Peronosporaceae</taxon>
        <taxon>Peronospora</taxon>
    </lineage>
</organism>
<sequence>MQVCYKRRSSLFPTTEPFETKIDTGKCHAVLDRET</sequence>
<accession>A0AAV1THE5</accession>
<comment type="caution">
    <text evidence="1">The sequence shown here is derived from an EMBL/GenBank/DDBJ whole genome shotgun (WGS) entry which is preliminary data.</text>
</comment>
<name>A0AAV1THE5_9STRA</name>
<evidence type="ECO:0000313" key="2">
    <source>
        <dbReference type="Proteomes" id="UP001162060"/>
    </source>
</evidence>
<dbReference type="AlphaFoldDB" id="A0AAV1THE5"/>
<proteinExistence type="predicted"/>
<dbReference type="EMBL" id="CAKLBY020000048">
    <property type="protein sequence ID" value="CAK7919354.1"/>
    <property type="molecule type" value="Genomic_DNA"/>
</dbReference>
<dbReference type="Proteomes" id="UP001162060">
    <property type="component" value="Unassembled WGS sequence"/>
</dbReference>
<gene>
    <name evidence="1" type="ORF">PM001_LOCUS5982</name>
</gene>